<keyword evidence="3" id="KW-1185">Reference proteome</keyword>
<dbReference type="EMBL" id="JBHTLJ010000004">
    <property type="protein sequence ID" value="MFD1163443.1"/>
    <property type="molecule type" value="Genomic_DNA"/>
</dbReference>
<dbReference type="Pfam" id="PF04264">
    <property type="entry name" value="YceI"/>
    <property type="match status" value="1"/>
</dbReference>
<dbReference type="RefSeq" id="WP_311941380.1">
    <property type="nucleotide sequence ID" value="NZ_JAVSCK010000004.1"/>
</dbReference>
<organism evidence="2 3">
    <name type="scientific">Hwangdonia seohaensis</name>
    <dbReference type="NCBI Taxonomy" id="1240727"/>
    <lineage>
        <taxon>Bacteria</taxon>
        <taxon>Pseudomonadati</taxon>
        <taxon>Bacteroidota</taxon>
        <taxon>Flavobacteriia</taxon>
        <taxon>Flavobacteriales</taxon>
        <taxon>Flavobacteriaceae</taxon>
        <taxon>Hwangdonia</taxon>
    </lineage>
</organism>
<proteinExistence type="predicted"/>
<sequence>MKKILLFFLMLIVLGFTYIETVKETAVHITPESSLIIKGKTNINKFDCEFDVQNLESRIPVLFELIDGIMVFKETQLVLNNSCFDCGNRGMNKDFYNLLNSDEHPNITLKLKKIEGHLSKNNIVHANIDIAIAGIVNSYDLPLKFEGDKTMNVSGVLDVNICDFNLEPPKKALGLIVVDDWIQIHFQLKIQEH</sequence>
<gene>
    <name evidence="2" type="ORF">ACFQ2E_13510</name>
</gene>
<comment type="caution">
    <text evidence="2">The sequence shown here is derived from an EMBL/GenBank/DDBJ whole genome shotgun (WGS) entry which is preliminary data.</text>
</comment>
<dbReference type="InterPro" id="IPR007372">
    <property type="entry name" value="Lipid/polyisoprenoid-bd_YceI"/>
</dbReference>
<feature type="domain" description="Lipid/polyisoprenoid-binding YceI-like" evidence="1">
    <location>
        <begin position="75"/>
        <end position="189"/>
    </location>
</feature>
<protein>
    <submittedName>
        <fullName evidence="2">YceI family protein</fullName>
    </submittedName>
</protein>
<dbReference type="Gene3D" id="2.40.128.110">
    <property type="entry name" value="Lipid/polyisoprenoid-binding, YceI-like"/>
    <property type="match status" value="1"/>
</dbReference>
<accession>A0ABW3REK8</accession>
<reference evidence="3" key="1">
    <citation type="journal article" date="2019" name="Int. J. Syst. Evol. Microbiol.">
        <title>The Global Catalogue of Microorganisms (GCM) 10K type strain sequencing project: providing services to taxonomists for standard genome sequencing and annotation.</title>
        <authorList>
            <consortium name="The Broad Institute Genomics Platform"/>
            <consortium name="The Broad Institute Genome Sequencing Center for Infectious Disease"/>
            <person name="Wu L."/>
            <person name="Ma J."/>
        </authorList>
    </citation>
    <scope>NUCLEOTIDE SEQUENCE [LARGE SCALE GENOMIC DNA]</scope>
    <source>
        <strain evidence="3">CCUG 63246</strain>
    </source>
</reference>
<dbReference type="SUPFAM" id="SSF101874">
    <property type="entry name" value="YceI-like"/>
    <property type="match status" value="1"/>
</dbReference>
<name>A0ABW3REK8_9FLAO</name>
<evidence type="ECO:0000313" key="3">
    <source>
        <dbReference type="Proteomes" id="UP001597163"/>
    </source>
</evidence>
<evidence type="ECO:0000313" key="2">
    <source>
        <dbReference type="EMBL" id="MFD1163443.1"/>
    </source>
</evidence>
<dbReference type="Proteomes" id="UP001597163">
    <property type="component" value="Unassembled WGS sequence"/>
</dbReference>
<dbReference type="InterPro" id="IPR036761">
    <property type="entry name" value="TTHA0802/YceI-like_sf"/>
</dbReference>
<evidence type="ECO:0000259" key="1">
    <source>
        <dbReference type="Pfam" id="PF04264"/>
    </source>
</evidence>